<feature type="compositionally biased region" description="Basic and acidic residues" evidence="2">
    <location>
        <begin position="16"/>
        <end position="32"/>
    </location>
</feature>
<feature type="domain" description="HNH nuclease" evidence="3">
    <location>
        <begin position="153"/>
        <end position="205"/>
    </location>
</feature>
<dbReference type="Gene3D" id="1.10.30.50">
    <property type="match status" value="1"/>
</dbReference>
<dbReference type="GO" id="GO:0004519">
    <property type="term" value="F:endonuclease activity"/>
    <property type="evidence" value="ECO:0007669"/>
    <property type="project" value="UniProtKB-KW"/>
</dbReference>
<feature type="region of interest" description="Disordered" evidence="2">
    <location>
        <begin position="233"/>
        <end position="287"/>
    </location>
</feature>
<dbReference type="Proteomes" id="UP000292373">
    <property type="component" value="Unassembled WGS sequence"/>
</dbReference>
<evidence type="ECO:0000313" key="4">
    <source>
        <dbReference type="EMBL" id="TBT83174.1"/>
    </source>
</evidence>
<evidence type="ECO:0000256" key="2">
    <source>
        <dbReference type="SAM" id="MobiDB-lite"/>
    </source>
</evidence>
<keyword evidence="5" id="KW-1185">Reference proteome</keyword>
<reference evidence="4 5" key="1">
    <citation type="submission" date="2019-01" db="EMBL/GenBank/DDBJ databases">
        <title>Lactibacter flavus gen. nov., sp. nov., a novel bacterium of the family Propionibacteriaceae isolated from raw milk and dairy products.</title>
        <authorList>
            <person name="Huptas C."/>
            <person name="Wenning M."/>
            <person name="Breitenwieser F."/>
            <person name="Doll E."/>
            <person name="Von Neubeck M."/>
            <person name="Busse H.-J."/>
            <person name="Scherer S."/>
        </authorList>
    </citation>
    <scope>NUCLEOTIDE SEQUENCE [LARGE SCALE GENOMIC DNA]</scope>
    <source>
        <strain evidence="4 5">KCTC 33808</strain>
    </source>
</reference>
<proteinExistence type="inferred from homology"/>
<dbReference type="SMART" id="SM00507">
    <property type="entry name" value="HNHc"/>
    <property type="match status" value="1"/>
</dbReference>
<dbReference type="Pfam" id="PF01844">
    <property type="entry name" value="HNH"/>
    <property type="match status" value="1"/>
</dbReference>
<keyword evidence="4" id="KW-0255">Endonuclease</keyword>
<keyword evidence="4" id="KW-0540">Nuclease</keyword>
<comment type="similarity">
    <text evidence="1">Belongs to the Rv1128c/1148c/1588c/1702c/1945/3466 family.</text>
</comment>
<dbReference type="EMBL" id="SDMQ01000013">
    <property type="protein sequence ID" value="TBT83174.1"/>
    <property type="molecule type" value="Genomic_DNA"/>
</dbReference>
<gene>
    <name evidence="4" type="ORF">ET989_11900</name>
</gene>
<evidence type="ECO:0000259" key="3">
    <source>
        <dbReference type="SMART" id="SM00507"/>
    </source>
</evidence>
<sequence length="287" mass="31046">EAFKRLVESHAVSNRRAVEQAADRHDEAGLRSFEQRTADGLIALVAGRAPEPARFGAEGQAPDPVEGSKPAGPASTSAPTRTGPPVRPTVVVTLSFDDVLNRVEQAGVLASGEQVTAGELRRLACDATIVPIVLGSASQPLDVGRDQRLVTPSIRKALEQRDKRCAFPGCRVPASGCEAHHIIPWWLGGDTALGNMVLLCPHHHGTIEPHRFFDHSSPPTRWTVHIADDGHPVFTPPTRVGQPRAQAPLRSNQRQAELARAPLWEDPPDHPGGVQHHHRQGQEVLIE</sequence>
<keyword evidence="4" id="KW-0378">Hydrolase</keyword>
<evidence type="ECO:0000256" key="1">
    <source>
        <dbReference type="ARBA" id="ARBA00023450"/>
    </source>
</evidence>
<dbReference type="GO" id="GO:0003676">
    <property type="term" value="F:nucleic acid binding"/>
    <property type="evidence" value="ECO:0007669"/>
    <property type="project" value="InterPro"/>
</dbReference>
<dbReference type="InterPro" id="IPR003615">
    <property type="entry name" value="HNH_nuc"/>
</dbReference>
<dbReference type="OrthoDB" id="3634417at2"/>
<name>A0A4Q9KD20_9ACTN</name>
<feature type="non-terminal residue" evidence="4">
    <location>
        <position position="1"/>
    </location>
</feature>
<dbReference type="Pfam" id="PF02720">
    <property type="entry name" value="DUF222"/>
    <property type="match status" value="1"/>
</dbReference>
<protein>
    <submittedName>
        <fullName evidence="4">HNH endonuclease</fullName>
    </submittedName>
</protein>
<feature type="region of interest" description="Disordered" evidence="2">
    <location>
        <begin position="1"/>
        <end position="32"/>
    </location>
</feature>
<evidence type="ECO:0000313" key="5">
    <source>
        <dbReference type="Proteomes" id="UP000292373"/>
    </source>
</evidence>
<accession>A0A4Q9KD20</accession>
<dbReference type="GO" id="GO:0008270">
    <property type="term" value="F:zinc ion binding"/>
    <property type="evidence" value="ECO:0007669"/>
    <property type="project" value="InterPro"/>
</dbReference>
<feature type="region of interest" description="Disordered" evidence="2">
    <location>
        <begin position="53"/>
        <end position="87"/>
    </location>
</feature>
<dbReference type="InterPro" id="IPR003870">
    <property type="entry name" value="DUF222"/>
</dbReference>
<dbReference type="CDD" id="cd00085">
    <property type="entry name" value="HNHc"/>
    <property type="match status" value="1"/>
</dbReference>
<comment type="caution">
    <text evidence="4">The sequence shown here is derived from an EMBL/GenBank/DDBJ whole genome shotgun (WGS) entry which is preliminary data.</text>
</comment>
<dbReference type="InterPro" id="IPR002711">
    <property type="entry name" value="HNH"/>
</dbReference>
<dbReference type="AlphaFoldDB" id="A0A4Q9KD20"/>
<organism evidence="4 5">
    <name type="scientific">Propioniciclava sinopodophylli</name>
    <dbReference type="NCBI Taxonomy" id="1837344"/>
    <lineage>
        <taxon>Bacteria</taxon>
        <taxon>Bacillati</taxon>
        <taxon>Actinomycetota</taxon>
        <taxon>Actinomycetes</taxon>
        <taxon>Propionibacteriales</taxon>
        <taxon>Propionibacteriaceae</taxon>
        <taxon>Propioniciclava</taxon>
    </lineage>
</organism>